<feature type="domain" description="SAICAR synthetase/ADE2 N-terminal" evidence="9">
    <location>
        <begin position="26"/>
        <end position="268"/>
    </location>
</feature>
<dbReference type="Pfam" id="PF01259">
    <property type="entry name" value="SAICAR_synt"/>
    <property type="match status" value="1"/>
</dbReference>
<dbReference type="CDD" id="cd01414">
    <property type="entry name" value="SAICAR_synt_Sc"/>
    <property type="match status" value="1"/>
</dbReference>
<dbReference type="PANTHER" id="PTHR43700">
    <property type="entry name" value="PHOSPHORIBOSYLAMINOIMIDAZOLE-SUCCINOCARBOXAMIDE SYNTHASE"/>
    <property type="match status" value="1"/>
</dbReference>
<evidence type="ECO:0000256" key="1">
    <source>
        <dbReference type="ARBA" id="ARBA00004672"/>
    </source>
</evidence>
<gene>
    <name evidence="8" type="primary">purC</name>
    <name evidence="10" type="ORF">A3D77_06215</name>
</gene>
<comment type="similarity">
    <text evidence="2 8">Belongs to the SAICAR synthetase family.</text>
</comment>
<dbReference type="NCBIfam" id="NF009251">
    <property type="entry name" value="PRK12607.1"/>
    <property type="match status" value="1"/>
</dbReference>
<evidence type="ECO:0000256" key="2">
    <source>
        <dbReference type="ARBA" id="ARBA00010190"/>
    </source>
</evidence>
<evidence type="ECO:0000256" key="6">
    <source>
        <dbReference type="ARBA" id="ARBA00022840"/>
    </source>
</evidence>
<dbReference type="PANTHER" id="PTHR43700:SF1">
    <property type="entry name" value="PHOSPHORIBOSYLAMINOIMIDAZOLE-SUCCINOCARBOXAMIDE SYNTHASE"/>
    <property type="match status" value="1"/>
</dbReference>
<evidence type="ECO:0000256" key="8">
    <source>
        <dbReference type="HAMAP-Rule" id="MF_00137"/>
    </source>
</evidence>
<dbReference type="GO" id="GO:0004639">
    <property type="term" value="F:phosphoribosylaminoimidazolesuccinocarboxamide synthase activity"/>
    <property type="evidence" value="ECO:0007669"/>
    <property type="project" value="UniProtKB-UniRule"/>
</dbReference>
<comment type="catalytic activity">
    <reaction evidence="7 8">
        <text>5-amino-1-(5-phospho-D-ribosyl)imidazole-4-carboxylate + L-aspartate + ATP = (2S)-2-[5-amino-1-(5-phospho-beta-D-ribosyl)imidazole-4-carboxamido]succinate + ADP + phosphate + 2 H(+)</text>
        <dbReference type="Rhea" id="RHEA:22628"/>
        <dbReference type="ChEBI" id="CHEBI:15378"/>
        <dbReference type="ChEBI" id="CHEBI:29991"/>
        <dbReference type="ChEBI" id="CHEBI:30616"/>
        <dbReference type="ChEBI" id="CHEBI:43474"/>
        <dbReference type="ChEBI" id="CHEBI:58443"/>
        <dbReference type="ChEBI" id="CHEBI:77657"/>
        <dbReference type="ChEBI" id="CHEBI:456216"/>
        <dbReference type="EC" id="6.3.2.6"/>
    </reaction>
</comment>
<evidence type="ECO:0000313" key="11">
    <source>
        <dbReference type="Proteomes" id="UP000176923"/>
    </source>
</evidence>
<comment type="pathway">
    <text evidence="1 8">Purine metabolism; IMP biosynthesis via de novo pathway; 5-amino-1-(5-phospho-D-ribosyl)imidazole-4-carboxamide from 5-amino-1-(5-phospho-D-ribosyl)imidazole-4-carboxylate: step 1/2.</text>
</comment>
<name>A0A1F5ZVR4_9BACT</name>
<protein>
    <recommendedName>
        <fullName evidence="8">Phosphoribosylaminoimidazole-succinocarboxamide synthase</fullName>
        <ecNumber evidence="8">6.3.2.6</ecNumber>
    </recommendedName>
    <alternativeName>
        <fullName evidence="8">SAICAR synthetase</fullName>
    </alternativeName>
</protein>
<dbReference type="UniPathway" id="UPA00074">
    <property type="reaction ID" value="UER00131"/>
</dbReference>
<dbReference type="EC" id="6.3.2.6" evidence="8"/>
<keyword evidence="6 8" id="KW-0067">ATP-binding</keyword>
<dbReference type="Gene3D" id="3.30.470.20">
    <property type="entry name" value="ATP-grasp fold, B domain"/>
    <property type="match status" value="1"/>
</dbReference>
<evidence type="ECO:0000259" key="9">
    <source>
        <dbReference type="Pfam" id="PF01259"/>
    </source>
</evidence>
<reference evidence="10 11" key="1">
    <citation type="journal article" date="2016" name="Nat. Commun.">
        <title>Thousands of microbial genomes shed light on interconnected biogeochemical processes in an aquifer system.</title>
        <authorList>
            <person name="Anantharaman K."/>
            <person name="Brown C.T."/>
            <person name="Hug L.A."/>
            <person name="Sharon I."/>
            <person name="Castelle C.J."/>
            <person name="Probst A.J."/>
            <person name="Thomas B.C."/>
            <person name="Singh A."/>
            <person name="Wilkins M.J."/>
            <person name="Karaoz U."/>
            <person name="Brodie E.L."/>
            <person name="Williams K.H."/>
            <person name="Hubbard S.S."/>
            <person name="Banfield J.F."/>
        </authorList>
    </citation>
    <scope>NUCLEOTIDE SEQUENCE [LARGE SCALE GENOMIC DNA]</scope>
</reference>
<evidence type="ECO:0000256" key="3">
    <source>
        <dbReference type="ARBA" id="ARBA00022598"/>
    </source>
</evidence>
<accession>A0A1F5ZVR4</accession>
<evidence type="ECO:0000256" key="4">
    <source>
        <dbReference type="ARBA" id="ARBA00022741"/>
    </source>
</evidence>
<comment type="caution">
    <text evidence="10">The sequence shown here is derived from an EMBL/GenBank/DDBJ whole genome shotgun (WGS) entry which is preliminary data.</text>
</comment>
<dbReference type="InterPro" id="IPR018236">
    <property type="entry name" value="SAICAR_synthetase_CS"/>
</dbReference>
<keyword evidence="4 8" id="KW-0547">Nucleotide-binding</keyword>
<dbReference type="GO" id="GO:0005524">
    <property type="term" value="F:ATP binding"/>
    <property type="evidence" value="ECO:0007669"/>
    <property type="project" value="UniProtKB-KW"/>
</dbReference>
<dbReference type="EMBL" id="MFJL01000011">
    <property type="protein sequence ID" value="OGG16576.1"/>
    <property type="molecule type" value="Genomic_DNA"/>
</dbReference>
<dbReference type="Gene3D" id="3.30.200.20">
    <property type="entry name" value="Phosphorylase Kinase, domain 1"/>
    <property type="match status" value="1"/>
</dbReference>
<dbReference type="AlphaFoldDB" id="A0A1F5ZVR4"/>
<evidence type="ECO:0000313" key="10">
    <source>
        <dbReference type="EMBL" id="OGG16576.1"/>
    </source>
</evidence>
<dbReference type="InterPro" id="IPR028923">
    <property type="entry name" value="SAICAR_synt/ADE2_N"/>
</dbReference>
<keyword evidence="3 8" id="KW-0436">Ligase</keyword>
<organism evidence="10 11">
    <name type="scientific">Candidatus Gottesmanbacteria bacterium RIFCSPHIGHO2_02_FULL_39_11</name>
    <dbReference type="NCBI Taxonomy" id="1798382"/>
    <lineage>
        <taxon>Bacteria</taxon>
        <taxon>Candidatus Gottesmaniibacteriota</taxon>
    </lineage>
</organism>
<evidence type="ECO:0000256" key="7">
    <source>
        <dbReference type="ARBA" id="ARBA00048475"/>
    </source>
</evidence>
<dbReference type="GO" id="GO:0006189">
    <property type="term" value="P:'de novo' IMP biosynthetic process"/>
    <property type="evidence" value="ECO:0007669"/>
    <property type="project" value="UniProtKB-UniRule"/>
</dbReference>
<dbReference type="GO" id="GO:0005737">
    <property type="term" value="C:cytoplasm"/>
    <property type="evidence" value="ECO:0007669"/>
    <property type="project" value="TreeGrafter"/>
</dbReference>
<dbReference type="STRING" id="1798382.A3D77_06215"/>
<keyword evidence="5 8" id="KW-0658">Purine biosynthesis</keyword>
<dbReference type="SUPFAM" id="SSF56104">
    <property type="entry name" value="SAICAR synthase-like"/>
    <property type="match status" value="1"/>
</dbReference>
<dbReference type="Proteomes" id="UP000176923">
    <property type="component" value="Unassembled WGS sequence"/>
</dbReference>
<sequence length="321" mass="36863">MIQKQTLLKSIPLVLKSVNLPGVKKQQGKVRDIFITGNKRILITTDRQSAFDVILGCIPFKGAVLNQLAAFWFKKTKKIIPNHLISVPDPNVTVAHNCDPIPVEMVVRGYISGVTKTSIWYSYKNGERFIYGLKFPDGLHKNERLPKPVITPTTHGGGKDGHDERLTREEIIKRGLVSQKLYDQIEKTSLALFDLGTNLCEKRGLILVDTKYEFGLHNGKLMLIDEIHTPDSSRFWIKKTYAKRFKEGTEPENFDKEFLRLWYAKKGYRGDGPPPPMTDEFIIEVARRYIAVYEKITGKKFKAFSYPIEERIIKRVKKILL</sequence>
<evidence type="ECO:0000256" key="5">
    <source>
        <dbReference type="ARBA" id="ARBA00022755"/>
    </source>
</evidence>
<dbReference type="PROSITE" id="PS01058">
    <property type="entry name" value="SAICAR_SYNTHETASE_2"/>
    <property type="match status" value="1"/>
</dbReference>
<dbReference type="HAMAP" id="MF_00137">
    <property type="entry name" value="SAICAR_synth"/>
    <property type="match status" value="1"/>
</dbReference>
<proteinExistence type="inferred from homology"/>